<dbReference type="EMBL" id="JBHUGZ010000006">
    <property type="protein sequence ID" value="MFD1982732.1"/>
    <property type="molecule type" value="Genomic_DNA"/>
</dbReference>
<protein>
    <recommendedName>
        <fullName evidence="3">Phage protein</fullName>
    </recommendedName>
</protein>
<dbReference type="Proteomes" id="UP001597405">
    <property type="component" value="Unassembled WGS sequence"/>
</dbReference>
<reference evidence="2" key="1">
    <citation type="journal article" date="2019" name="Int. J. Syst. Evol. Microbiol.">
        <title>The Global Catalogue of Microorganisms (GCM) 10K type strain sequencing project: providing services to taxonomists for standard genome sequencing and annotation.</title>
        <authorList>
            <consortium name="The Broad Institute Genomics Platform"/>
            <consortium name="The Broad Institute Genome Sequencing Center for Infectious Disease"/>
            <person name="Wu L."/>
            <person name="Ma J."/>
        </authorList>
    </citation>
    <scope>NUCLEOTIDE SEQUENCE [LARGE SCALE GENOMIC DNA]</scope>
    <source>
        <strain evidence="2">CGMCC 1.16225</strain>
    </source>
</reference>
<evidence type="ECO:0000313" key="2">
    <source>
        <dbReference type="Proteomes" id="UP001597405"/>
    </source>
</evidence>
<evidence type="ECO:0000313" key="1">
    <source>
        <dbReference type="EMBL" id="MFD1982732.1"/>
    </source>
</evidence>
<sequence length="81" mass="9479">MAELLQKEWCGDAYVVCKGRIYRFEFISKNRLEQEASAAILEFGYYEIDKDTFVIDDFSYDEIIKTLAKLEASGYFDRAIN</sequence>
<evidence type="ECO:0008006" key="3">
    <source>
        <dbReference type="Google" id="ProtNLM"/>
    </source>
</evidence>
<keyword evidence="2" id="KW-1185">Reference proteome</keyword>
<name>A0ABW4U9H0_9HYPH</name>
<dbReference type="RefSeq" id="WP_379095977.1">
    <property type="nucleotide sequence ID" value="NZ_JBHUGZ010000006.1"/>
</dbReference>
<gene>
    <name evidence="1" type="ORF">ACFSOZ_08590</name>
</gene>
<proteinExistence type="predicted"/>
<organism evidence="1 2">
    <name type="scientific">Mesorhizobium newzealandense</name>
    <dbReference type="NCBI Taxonomy" id="1300302"/>
    <lineage>
        <taxon>Bacteria</taxon>
        <taxon>Pseudomonadati</taxon>
        <taxon>Pseudomonadota</taxon>
        <taxon>Alphaproteobacteria</taxon>
        <taxon>Hyphomicrobiales</taxon>
        <taxon>Phyllobacteriaceae</taxon>
        <taxon>Mesorhizobium</taxon>
    </lineage>
</organism>
<accession>A0ABW4U9H0</accession>
<comment type="caution">
    <text evidence="1">The sequence shown here is derived from an EMBL/GenBank/DDBJ whole genome shotgun (WGS) entry which is preliminary data.</text>
</comment>